<keyword evidence="3" id="KW-0648">Protein biosynthesis</keyword>
<evidence type="ECO:0000256" key="1">
    <source>
        <dbReference type="ARBA" id="ARBA00007251"/>
    </source>
</evidence>
<comment type="caution">
    <text evidence="5">The sequence shown here is derived from an EMBL/GenBank/DDBJ whole genome shotgun (WGS) entry which is preliminary data.</text>
</comment>
<dbReference type="GO" id="GO:0003743">
    <property type="term" value="F:translation initiation factor activity"/>
    <property type="evidence" value="ECO:0007669"/>
    <property type="project" value="UniProtKB-KW"/>
</dbReference>
<name>A0A841GE77_9BACT</name>
<evidence type="ECO:0000256" key="3">
    <source>
        <dbReference type="ARBA" id="ARBA00022917"/>
    </source>
</evidence>
<dbReference type="AlphaFoldDB" id="A0A841GE77"/>
<evidence type="ECO:0000313" key="5">
    <source>
        <dbReference type="EMBL" id="MBB6061852.1"/>
    </source>
</evidence>
<organism evidence="5 6">
    <name type="scientific">Thermosipho japonicus</name>
    <dbReference type="NCBI Taxonomy" id="90323"/>
    <lineage>
        <taxon>Bacteria</taxon>
        <taxon>Thermotogati</taxon>
        <taxon>Thermotogota</taxon>
        <taxon>Thermotogae</taxon>
        <taxon>Thermotogales</taxon>
        <taxon>Fervidobacteriaceae</taxon>
        <taxon>Thermosipho</taxon>
    </lineage>
</organism>
<accession>A0A841GE77</accession>
<evidence type="ECO:0000256" key="2">
    <source>
        <dbReference type="ARBA" id="ARBA00022540"/>
    </source>
</evidence>
<sequence length="219" mass="25428">MIEKFKKLTIQGSHEIAEWILENIKNIDDKESILKDMIELKPEMQVIKWIYKMIKENKDINNIKEILDTTFENTIKSAQKFLNFDAKVMTISNSRTLEYFFKTHNKKLEIYIPESNPGGEGKILYKNLLNYKKKVYLINDFEVHRYIVNCDYVIIGADSIGANGIINKVGSKLLAMLSKNFNIPFFVIADQTKFTEFVAEKDRMFEIVPNNLITAILSG</sequence>
<dbReference type="Pfam" id="PF01008">
    <property type="entry name" value="IF-2B"/>
    <property type="match status" value="1"/>
</dbReference>
<evidence type="ECO:0000256" key="4">
    <source>
        <dbReference type="RuleBase" id="RU003814"/>
    </source>
</evidence>
<comment type="similarity">
    <text evidence="1 4">Belongs to the eIF-2B alpha/beta/delta subunits family.</text>
</comment>
<gene>
    <name evidence="5" type="ORF">HNP65_000274</name>
</gene>
<dbReference type="EMBL" id="JACHEX010000001">
    <property type="protein sequence ID" value="MBB6061852.1"/>
    <property type="molecule type" value="Genomic_DNA"/>
</dbReference>
<keyword evidence="2 5" id="KW-0396">Initiation factor</keyword>
<dbReference type="InterPro" id="IPR051501">
    <property type="entry name" value="eIF2B_alpha/beta/delta"/>
</dbReference>
<dbReference type="Gene3D" id="3.40.50.10470">
    <property type="entry name" value="Translation initiation factor eif-2b, domain 2"/>
    <property type="match status" value="1"/>
</dbReference>
<dbReference type="InterPro" id="IPR000649">
    <property type="entry name" value="IF-2B-related"/>
</dbReference>
<dbReference type="InterPro" id="IPR042529">
    <property type="entry name" value="IF_2B-like_C"/>
</dbReference>
<dbReference type="PANTHER" id="PTHR45860">
    <property type="entry name" value="TRANSLATION INITIATION FACTOR EIF-2B SUBUNIT ALPHA"/>
    <property type="match status" value="1"/>
</dbReference>
<dbReference type="RefSeq" id="WP_184618603.1">
    <property type="nucleotide sequence ID" value="NZ_JACHEX010000001.1"/>
</dbReference>
<dbReference type="Proteomes" id="UP000555828">
    <property type="component" value="Unassembled WGS sequence"/>
</dbReference>
<protein>
    <submittedName>
        <fullName evidence="5">Translation initiation factor 2B subunit (eIF-2B alpha/beta/delta family)</fullName>
    </submittedName>
</protein>
<dbReference type="PANTHER" id="PTHR45860:SF1">
    <property type="entry name" value="TRANSLATION INITIATION FACTOR EIF-2B SUBUNIT ALPHA"/>
    <property type="match status" value="1"/>
</dbReference>
<reference evidence="5 6" key="1">
    <citation type="submission" date="2020-08" db="EMBL/GenBank/DDBJ databases">
        <title>Genomic Encyclopedia of Type Strains, Phase IV (KMG-IV): sequencing the most valuable type-strain genomes for metagenomic binning, comparative biology and taxonomic classification.</title>
        <authorList>
            <person name="Goeker M."/>
        </authorList>
    </citation>
    <scope>NUCLEOTIDE SEQUENCE [LARGE SCALE GENOMIC DNA]</scope>
    <source>
        <strain evidence="5 6">DSM 13481</strain>
    </source>
</reference>
<keyword evidence="6" id="KW-1185">Reference proteome</keyword>
<dbReference type="SUPFAM" id="SSF100950">
    <property type="entry name" value="NagB/RpiA/CoA transferase-like"/>
    <property type="match status" value="1"/>
</dbReference>
<dbReference type="InterPro" id="IPR037171">
    <property type="entry name" value="NagB/RpiA_transferase-like"/>
</dbReference>
<evidence type="ECO:0000313" key="6">
    <source>
        <dbReference type="Proteomes" id="UP000555828"/>
    </source>
</evidence>
<proteinExistence type="inferred from homology"/>